<keyword evidence="3" id="KW-1185">Reference proteome</keyword>
<feature type="compositionally biased region" description="Low complexity" evidence="1">
    <location>
        <begin position="83"/>
        <end position="93"/>
    </location>
</feature>
<feature type="compositionally biased region" description="Basic and acidic residues" evidence="1">
    <location>
        <begin position="173"/>
        <end position="182"/>
    </location>
</feature>
<sequence length="531" mass="56185">MREPIPRQALPAPARRRAPEAPPRPPHRTPAASSRAPSPAAAVEPSHHPEPAAPHRLRHRATEAASAPRGRATVAERNRAPRCRATAAAPNPTQRCLGVAAAPGPTQHHQATAAAPGPTQRRPGAAGAPGPTQRRPATAAAPNPTRRCPGVVGAPGPAERRRPAGVVPNRSQRYPEAEADSRPHRRRPGTALRPARRCRAAAAEHGPAPHYSATGAESKPSQRYPAEVAVHLPRLRAAVTESPLRRRAISSAVSRCARSPAVDRRISPSRTAATDSNRNRSTTVSLPRCSAGAAMQIRHPPSPRFRGRSEVLRIAAPNPAATEGVWTPSPPTGHHPRCRATRDHRRCRSTKAIVTHRLRGLWTRGRVPAERTGRFPASTGVCPGLRRNPGAECPGPLMAGVAQNGAVACRELPVTMGIRGFPETAGQEPIPVWRESPAAGCPDRRGAGGRRRAEEAGNPGRHPALRAAAYVPDVQPAFPAETGNRHPDLSTQAHNPGRPLGHRARSPEQPLGNLAVAGRSPEQPLGNPAAA</sequence>
<feature type="region of interest" description="Disordered" evidence="1">
    <location>
        <begin position="1"/>
        <end position="222"/>
    </location>
</feature>
<name>A0A7K0E075_9NOCA</name>
<feature type="compositionally biased region" description="Basic and acidic residues" evidence="1">
    <location>
        <begin position="442"/>
        <end position="455"/>
    </location>
</feature>
<feature type="compositionally biased region" description="Low complexity" evidence="1">
    <location>
        <begin position="1"/>
        <end position="13"/>
    </location>
</feature>
<evidence type="ECO:0000313" key="2">
    <source>
        <dbReference type="EMBL" id="MQY31476.1"/>
    </source>
</evidence>
<feature type="compositionally biased region" description="Polar residues" evidence="1">
    <location>
        <begin position="268"/>
        <end position="285"/>
    </location>
</feature>
<comment type="caution">
    <text evidence="2">The sequence shown here is derived from an EMBL/GenBank/DDBJ whole genome shotgun (WGS) entry which is preliminary data.</text>
</comment>
<feature type="compositionally biased region" description="Low complexity" evidence="1">
    <location>
        <begin position="128"/>
        <end position="147"/>
    </location>
</feature>
<gene>
    <name evidence="2" type="ORF">NRB56_70850</name>
</gene>
<dbReference type="EMBL" id="WEGI01000019">
    <property type="protein sequence ID" value="MQY31476.1"/>
    <property type="molecule type" value="Genomic_DNA"/>
</dbReference>
<feature type="region of interest" description="Disordered" evidence="1">
    <location>
        <begin position="321"/>
        <end position="346"/>
    </location>
</feature>
<feature type="compositionally biased region" description="Basic residues" evidence="1">
    <location>
        <begin position="183"/>
        <end position="199"/>
    </location>
</feature>
<proteinExistence type="predicted"/>
<dbReference type="AlphaFoldDB" id="A0A7K0E075"/>
<organism evidence="2 3">
    <name type="scientific">Nocardia aurantia</name>
    <dbReference type="NCBI Taxonomy" id="2585199"/>
    <lineage>
        <taxon>Bacteria</taxon>
        <taxon>Bacillati</taxon>
        <taxon>Actinomycetota</taxon>
        <taxon>Actinomycetes</taxon>
        <taxon>Mycobacteriales</taxon>
        <taxon>Nocardiaceae</taxon>
        <taxon>Nocardia</taxon>
    </lineage>
</organism>
<feature type="compositionally biased region" description="Basic residues" evidence="1">
    <location>
        <begin position="334"/>
        <end position="346"/>
    </location>
</feature>
<reference evidence="2 3" key="1">
    <citation type="submission" date="2019-10" db="EMBL/GenBank/DDBJ databases">
        <title>Nocardia macrotermitis sp. nov. and Nocardia aurantia sp. nov., isolated from the gut of fungus growing-termite Macrotermes natalensis.</title>
        <authorList>
            <person name="Benndorf R."/>
            <person name="Schwitalla J."/>
            <person name="Martin K."/>
            <person name="De Beer W."/>
            <person name="Kaster A.-K."/>
            <person name="Vollmers J."/>
            <person name="Poulsen M."/>
            <person name="Beemelmanns C."/>
        </authorList>
    </citation>
    <scope>NUCLEOTIDE SEQUENCE [LARGE SCALE GENOMIC DNA]</scope>
    <source>
        <strain evidence="2 3">RB56</strain>
    </source>
</reference>
<feature type="region of interest" description="Disordered" evidence="1">
    <location>
        <begin position="433"/>
        <end position="531"/>
    </location>
</feature>
<feature type="compositionally biased region" description="Low complexity" evidence="1">
    <location>
        <begin position="29"/>
        <end position="44"/>
    </location>
</feature>
<evidence type="ECO:0000256" key="1">
    <source>
        <dbReference type="SAM" id="MobiDB-lite"/>
    </source>
</evidence>
<dbReference type="Proteomes" id="UP000431401">
    <property type="component" value="Unassembled WGS sequence"/>
</dbReference>
<accession>A0A7K0E075</accession>
<protein>
    <submittedName>
        <fullName evidence="2">Uncharacterized protein</fullName>
    </submittedName>
</protein>
<feature type="region of interest" description="Disordered" evidence="1">
    <location>
        <begin position="260"/>
        <end position="289"/>
    </location>
</feature>
<evidence type="ECO:0000313" key="3">
    <source>
        <dbReference type="Proteomes" id="UP000431401"/>
    </source>
</evidence>